<sequence length="806" mass="90224">MKRIIAFLTLFVLLFSVLLNAKEKNTERSKISSLLKSSVLVLEKFDGNRISADVENTGQYVSYHRTGDAGLEWPKGSHKTADFAAGVWIAGKVRETGELRTAAAEYQVEFQPGKIKPDGTPDNPEDPRYKIWKINKTDLFNPGDDYLNWPVEDGAPWEDVDGDGVFTRGVDRPLLMGDQTLWMVFNDANPAQHNIFKTAPMGLEVQMTIWGYNRVDAFGDMFFVKVLIINKSNQTYDSTFVALWDDPDLGYAGDDFVGCDTTLSLGYCYNASNNDNVYGQAPPAIGRDFFQGVRVYTGDPNDSAKAFGKWWKGYKNLPMYAFSFYWNGAPYPYRDPEFADEAYNFMKGLLADGTPYVDPNTGQETRYVFTGDPETGTGWLDGTRVGPTTLSPGDRRFLMSNGPFTFAPGDTQEIVFGLLIARGTSNVNSVTILKMVDQAAQTAYDIDFQLPPTPPSPNVQVAELDREIVLYWPYDSRIDEYREVDLIDRDPEGNPTEYVFEGYIIYQFDSPTQPTKSVRVAVFDVINDVKEIKDWVFDPVRGENIEVTVVKGTDSGIERTFRIKKDYLSDKPLVNGKPYYFAVTAYAYNPYGVPRFYESAVNIITVTPKPVSPGVRYTATVGDTIIGVHKSGRSDGEVLGLVVDPTKLTGHTYEVRFEEVEGEITWKLIDKTANQTKLTGQTNQSGDGNYTVVDGIQFKVIGPPPGPKGWAWTKGTRKLTWANASLLDWGIPEHLLTFNGAFGYVSPYGIFVSGHEHSDVVTPDKLRNIRIVFATTDTDGNFDPDHQNASFGYRYLRRANFPPAKR</sequence>
<dbReference type="RefSeq" id="WP_140944760.1">
    <property type="nucleotide sequence ID" value="NZ_FAOO01000006.1"/>
</dbReference>
<dbReference type="EMBL" id="FAOO01000006">
    <property type="protein sequence ID" value="CUU04514.1"/>
    <property type="molecule type" value="Genomic_DNA"/>
</dbReference>
<dbReference type="Proteomes" id="UP000320623">
    <property type="component" value="Unassembled WGS sequence"/>
</dbReference>
<dbReference type="OrthoDB" id="9807496at2"/>
<evidence type="ECO:0000313" key="1">
    <source>
        <dbReference type="EMBL" id="CUU04514.1"/>
    </source>
</evidence>
<evidence type="ECO:0000313" key="2">
    <source>
        <dbReference type="Proteomes" id="UP000320623"/>
    </source>
</evidence>
<accession>A0A0S4MZT4</accession>
<reference evidence="2" key="1">
    <citation type="submission" date="2015-11" db="EMBL/GenBank/DDBJ databases">
        <authorList>
            <person name="Varghese N."/>
        </authorList>
    </citation>
    <scope>NUCLEOTIDE SEQUENCE [LARGE SCALE GENOMIC DNA]</scope>
</reference>
<proteinExistence type="predicted"/>
<dbReference type="STRING" id="1643428.GCA_001442855_00974"/>
<dbReference type="AlphaFoldDB" id="A0A0S4MZT4"/>
<name>A0A0S4MZT4_9BACT</name>
<protein>
    <submittedName>
        <fullName evidence="1">Uncharacterized protein</fullName>
    </submittedName>
</protein>
<gene>
    <name evidence="1" type="ORF">JGI1_00998</name>
</gene>
<organism evidence="1 2">
    <name type="scientific">Candidatus Thermokryptus mobilis</name>
    <dbReference type="NCBI Taxonomy" id="1643428"/>
    <lineage>
        <taxon>Bacteria</taxon>
        <taxon>Pseudomonadati</taxon>
        <taxon>Candidatus Kryptoniota</taxon>
        <taxon>Candidatus Thermokryptus</taxon>
    </lineage>
</organism>
<keyword evidence="2" id="KW-1185">Reference proteome</keyword>